<dbReference type="Proteomes" id="UP000010556">
    <property type="component" value="Unassembled WGS sequence"/>
</dbReference>
<protein>
    <submittedName>
        <fullName evidence="1">Uncharacterized protein</fullName>
    </submittedName>
</protein>
<sequence>MGGINLRELRWEDLAGKARKCGYLDAPVPKEKPPPVPVPPAATVVEPSVPVPKENPVDMAAPARRLQNAQRGLGCSSRIKAEAGPEALLFFFPTQPAGSEAAAQGTLG</sequence>
<dbReference type="AlphaFoldDB" id="L5MJ82"/>
<dbReference type="EMBL" id="KB099993">
    <property type="protein sequence ID" value="ELK37798.1"/>
    <property type="molecule type" value="Genomic_DNA"/>
</dbReference>
<keyword evidence="2" id="KW-1185">Reference proteome</keyword>
<organism evidence="1 2">
    <name type="scientific">Myotis davidii</name>
    <name type="common">David's myotis</name>
    <dbReference type="NCBI Taxonomy" id="225400"/>
    <lineage>
        <taxon>Eukaryota</taxon>
        <taxon>Metazoa</taxon>
        <taxon>Chordata</taxon>
        <taxon>Craniata</taxon>
        <taxon>Vertebrata</taxon>
        <taxon>Euteleostomi</taxon>
        <taxon>Mammalia</taxon>
        <taxon>Eutheria</taxon>
        <taxon>Laurasiatheria</taxon>
        <taxon>Chiroptera</taxon>
        <taxon>Yangochiroptera</taxon>
        <taxon>Vespertilionidae</taxon>
        <taxon>Myotis</taxon>
    </lineage>
</organism>
<evidence type="ECO:0000313" key="1">
    <source>
        <dbReference type="EMBL" id="ELK37798.1"/>
    </source>
</evidence>
<reference evidence="2" key="1">
    <citation type="journal article" date="2013" name="Science">
        <title>Comparative analysis of bat genomes provides insight into the evolution of flight and immunity.</title>
        <authorList>
            <person name="Zhang G."/>
            <person name="Cowled C."/>
            <person name="Shi Z."/>
            <person name="Huang Z."/>
            <person name="Bishop-Lilly K.A."/>
            <person name="Fang X."/>
            <person name="Wynne J.W."/>
            <person name="Xiong Z."/>
            <person name="Baker M.L."/>
            <person name="Zhao W."/>
            <person name="Tachedjian M."/>
            <person name="Zhu Y."/>
            <person name="Zhou P."/>
            <person name="Jiang X."/>
            <person name="Ng J."/>
            <person name="Yang L."/>
            <person name="Wu L."/>
            <person name="Xiao J."/>
            <person name="Feng Y."/>
            <person name="Chen Y."/>
            <person name="Sun X."/>
            <person name="Zhang Y."/>
            <person name="Marsh G.A."/>
            <person name="Crameri G."/>
            <person name="Broder C.C."/>
            <person name="Frey K.G."/>
            <person name="Wang L.F."/>
            <person name="Wang J."/>
        </authorList>
    </citation>
    <scope>NUCLEOTIDE SEQUENCE [LARGE SCALE GENOMIC DNA]</scope>
</reference>
<gene>
    <name evidence="1" type="ORF">MDA_GLEAN10011831</name>
</gene>
<accession>L5MJ82</accession>
<name>L5MJ82_MYODS</name>
<evidence type="ECO:0000313" key="2">
    <source>
        <dbReference type="Proteomes" id="UP000010556"/>
    </source>
</evidence>
<proteinExistence type="predicted"/>